<dbReference type="GO" id="GO:0033353">
    <property type="term" value="P:S-adenosylmethionine cycle"/>
    <property type="evidence" value="ECO:0007669"/>
    <property type="project" value="TreeGrafter"/>
</dbReference>
<dbReference type="InterPro" id="IPR000043">
    <property type="entry name" value="Adenosylhomocysteinase-like"/>
</dbReference>
<dbReference type="Pfam" id="PF05221">
    <property type="entry name" value="AdoHcyase"/>
    <property type="match status" value="1"/>
</dbReference>
<dbReference type="Gene3D" id="3.40.50.1480">
    <property type="entry name" value="Adenosylhomocysteinase-like"/>
    <property type="match status" value="1"/>
</dbReference>
<proteinExistence type="predicted"/>
<accession>T1DI92</accession>
<dbReference type="Gene3D" id="3.40.50.720">
    <property type="entry name" value="NAD(P)-binding Rossmann-like Domain"/>
    <property type="match status" value="1"/>
</dbReference>
<dbReference type="EMBL" id="AUZX01000168">
    <property type="protein sequence ID" value="EQD81064.1"/>
    <property type="molecule type" value="Genomic_DNA"/>
</dbReference>
<reference evidence="1" key="2">
    <citation type="journal article" date="2014" name="ISME J.">
        <title>Microbial stratification in low pH oxic and suboxic macroscopic growths along an acid mine drainage.</title>
        <authorList>
            <person name="Mendez-Garcia C."/>
            <person name="Mesa V."/>
            <person name="Sprenger R.R."/>
            <person name="Richter M."/>
            <person name="Diez M.S."/>
            <person name="Solano J."/>
            <person name="Bargiela R."/>
            <person name="Golyshina O.V."/>
            <person name="Manteca A."/>
            <person name="Ramos J.L."/>
            <person name="Gallego J.R."/>
            <person name="Llorente I."/>
            <person name="Martins Dos Santos V.A."/>
            <person name="Jensen O.N."/>
            <person name="Pelaez A.I."/>
            <person name="Sanchez J."/>
            <person name="Ferrer M."/>
        </authorList>
    </citation>
    <scope>NUCLEOTIDE SEQUENCE</scope>
</reference>
<dbReference type="AlphaFoldDB" id="T1DI92"/>
<organism evidence="1">
    <name type="scientific">mine drainage metagenome</name>
    <dbReference type="NCBI Taxonomy" id="410659"/>
    <lineage>
        <taxon>unclassified sequences</taxon>
        <taxon>metagenomes</taxon>
        <taxon>ecological metagenomes</taxon>
    </lineage>
</organism>
<gene>
    <name evidence="1" type="ORF">B1A_00223</name>
</gene>
<dbReference type="InterPro" id="IPR036291">
    <property type="entry name" value="NAD(P)-bd_dom_sf"/>
</dbReference>
<reference evidence="1" key="1">
    <citation type="submission" date="2013-08" db="EMBL/GenBank/DDBJ databases">
        <authorList>
            <person name="Mendez C."/>
            <person name="Richter M."/>
            <person name="Ferrer M."/>
            <person name="Sanchez J."/>
        </authorList>
    </citation>
    <scope>NUCLEOTIDE SEQUENCE</scope>
</reference>
<dbReference type="GO" id="GO:0005829">
    <property type="term" value="C:cytosol"/>
    <property type="evidence" value="ECO:0007669"/>
    <property type="project" value="TreeGrafter"/>
</dbReference>
<dbReference type="PANTHER" id="PTHR23420">
    <property type="entry name" value="ADENOSYLHOMOCYSTEINASE"/>
    <property type="match status" value="1"/>
</dbReference>
<keyword evidence="1" id="KW-0378">Hydrolase</keyword>
<dbReference type="SUPFAM" id="SSF51735">
    <property type="entry name" value="NAD(P)-binding Rossmann-fold domains"/>
    <property type="match status" value="1"/>
</dbReference>
<dbReference type="GO" id="GO:0004013">
    <property type="term" value="F:adenosylhomocysteinase activity"/>
    <property type="evidence" value="ECO:0007669"/>
    <property type="project" value="TreeGrafter"/>
</dbReference>
<comment type="caution">
    <text evidence="1">The sequence shown here is derived from an EMBL/GenBank/DDBJ whole genome shotgun (WGS) entry which is preliminary data.</text>
</comment>
<evidence type="ECO:0000313" key="1">
    <source>
        <dbReference type="EMBL" id="EQD81064.1"/>
    </source>
</evidence>
<sequence>MRPHVEEYAFADGRKVYLLGEGRLVNLAAGQGHPVEIMDLSFALQALSAEHIAKHGRSMSRKVHAVPTELDREVARAALAPFGIQIDERTDAQRDYAASWELGT</sequence>
<dbReference type="InterPro" id="IPR042172">
    <property type="entry name" value="Adenosylhomocyst_ase-like_sf"/>
</dbReference>
<dbReference type="EC" id="3.3.1.1" evidence="1"/>
<name>T1DI92_9ZZZZ</name>
<protein>
    <submittedName>
        <fullName evidence="1">S-adenosyl-L-homocysteine hydrolase</fullName>
        <ecNumber evidence="1">3.3.1.1</ecNumber>
    </submittedName>
</protein>
<dbReference type="SUPFAM" id="SSF52283">
    <property type="entry name" value="Formate/glycerate dehydrogenase catalytic domain-like"/>
    <property type="match status" value="1"/>
</dbReference>
<dbReference type="PANTHER" id="PTHR23420:SF0">
    <property type="entry name" value="ADENOSYLHOMOCYSTEINASE"/>
    <property type="match status" value="1"/>
</dbReference>